<reference evidence="7" key="1">
    <citation type="journal article" date="2019" name="Environ. Microbiol.">
        <title>Fungal ecological strategies reflected in gene transcription - a case study of two litter decomposers.</title>
        <authorList>
            <person name="Barbi F."/>
            <person name="Kohler A."/>
            <person name="Barry K."/>
            <person name="Baskaran P."/>
            <person name="Daum C."/>
            <person name="Fauchery L."/>
            <person name="Ihrmark K."/>
            <person name="Kuo A."/>
            <person name="LaButti K."/>
            <person name="Lipzen A."/>
            <person name="Morin E."/>
            <person name="Grigoriev I.V."/>
            <person name="Henrissat B."/>
            <person name="Lindahl B."/>
            <person name="Martin F."/>
        </authorList>
    </citation>
    <scope>NUCLEOTIDE SEQUENCE</scope>
    <source>
        <strain evidence="7">JB14</strain>
    </source>
</reference>
<sequence length="376" mass="43136">MCRLKTKASIKIAALNINRHGAKNIGDSENKWPFIKSMMLRKKIGILIIGEAHMDAAKCAEIERVHGSDLKIFFSSLPNKSNAAGVAVVLNRNLTNVMGIQIHEIVAGHAMSLESNWHNEERISILAVYAPNKDNATNAAFWNKIEIFYEEHPRIMKPNIMLGNLNMVEEPLDRLPARRDASSITEAFDDLKVKLQLVDGWRNTYPDKLEYTYTQKKTGQMDRHSRLDRIYMKSTDMENTFDWKIETPGVKTDHDLVSVNFTCKNAPTIGKGRWMMQPYLMYDKEIKKFLDSEGKHLEKELETLENAELRSPDHNPQSIWARFKADFVKLARQRAKIVVPKLVKEINELEARITLISNDLTLSEDERSISTSLLKE</sequence>
<evidence type="ECO:0000256" key="6">
    <source>
        <dbReference type="SAM" id="Coils"/>
    </source>
</evidence>
<dbReference type="SUPFAM" id="SSF56219">
    <property type="entry name" value="DNase I-like"/>
    <property type="match status" value="1"/>
</dbReference>
<dbReference type="GO" id="GO:0008311">
    <property type="term" value="F:double-stranded DNA 3'-5' DNA exonuclease activity"/>
    <property type="evidence" value="ECO:0007669"/>
    <property type="project" value="TreeGrafter"/>
</dbReference>
<evidence type="ECO:0000313" key="8">
    <source>
        <dbReference type="Proteomes" id="UP000799118"/>
    </source>
</evidence>
<evidence type="ECO:0000256" key="4">
    <source>
        <dbReference type="PIRSR" id="PIRSR604808-2"/>
    </source>
</evidence>
<dbReference type="InterPro" id="IPR036691">
    <property type="entry name" value="Endo/exonu/phosph_ase_sf"/>
</dbReference>
<evidence type="ECO:0000313" key="7">
    <source>
        <dbReference type="EMBL" id="KAE9383917.1"/>
    </source>
</evidence>
<name>A0A6A4GEP9_9AGAR</name>
<keyword evidence="8" id="KW-1185">Reference proteome</keyword>
<keyword evidence="3 4" id="KW-0460">Magnesium</keyword>
<dbReference type="Proteomes" id="UP000799118">
    <property type="component" value="Unassembled WGS sequence"/>
</dbReference>
<dbReference type="AlphaFoldDB" id="A0A6A4GEP9"/>
<keyword evidence="6" id="KW-0175">Coiled coil</keyword>
<evidence type="ECO:0000256" key="5">
    <source>
        <dbReference type="PIRSR" id="PIRSR604808-3"/>
    </source>
</evidence>
<dbReference type="GO" id="GO:0003906">
    <property type="term" value="F:DNA-(apurinic or apyrimidinic site) endonuclease activity"/>
    <property type="evidence" value="ECO:0007669"/>
    <property type="project" value="TreeGrafter"/>
</dbReference>
<feature type="site" description="Important for catalytic activity" evidence="5">
    <location>
        <position position="228"/>
    </location>
</feature>
<gene>
    <name evidence="7" type="ORF">BT96DRAFT_843099</name>
</gene>
<keyword evidence="2" id="KW-0378">Hydrolase</keyword>
<dbReference type="OrthoDB" id="416119at2759"/>
<keyword evidence="4" id="KW-0464">Manganese</keyword>
<dbReference type="Gene3D" id="3.60.10.10">
    <property type="entry name" value="Endonuclease/exonuclease/phosphatase"/>
    <property type="match status" value="1"/>
</dbReference>
<dbReference type="PANTHER" id="PTHR22748:SF6">
    <property type="entry name" value="DNA-(APURINIC OR APYRIMIDINIC SITE) ENDONUCLEASE"/>
    <property type="match status" value="1"/>
</dbReference>
<keyword evidence="1 4" id="KW-0479">Metal-binding</keyword>
<protein>
    <submittedName>
        <fullName evidence="7">DNase I-like protein</fullName>
    </submittedName>
</protein>
<dbReference type="GO" id="GO:0046872">
    <property type="term" value="F:metal ion binding"/>
    <property type="evidence" value="ECO:0007669"/>
    <property type="project" value="UniProtKB-KW"/>
</dbReference>
<dbReference type="GO" id="GO:0006284">
    <property type="term" value="P:base-excision repair"/>
    <property type="evidence" value="ECO:0007669"/>
    <property type="project" value="TreeGrafter"/>
</dbReference>
<feature type="binding site" evidence="4">
    <location>
        <position position="16"/>
    </location>
    <ligand>
        <name>Mg(2+)</name>
        <dbReference type="ChEBI" id="CHEBI:18420"/>
        <label>1</label>
    </ligand>
</feature>
<comment type="cofactor">
    <cofactor evidence="4">
        <name>Mg(2+)</name>
        <dbReference type="ChEBI" id="CHEBI:18420"/>
    </cofactor>
    <cofactor evidence="4">
        <name>Mn(2+)</name>
        <dbReference type="ChEBI" id="CHEBI:29035"/>
    </cofactor>
    <text evidence="4">Probably binds two magnesium or manganese ions per subunit.</text>
</comment>
<dbReference type="EMBL" id="ML770284">
    <property type="protein sequence ID" value="KAE9383917.1"/>
    <property type="molecule type" value="Genomic_DNA"/>
</dbReference>
<feature type="binding site" evidence="4">
    <location>
        <position position="166"/>
    </location>
    <ligand>
        <name>Mg(2+)</name>
        <dbReference type="ChEBI" id="CHEBI:18420"/>
        <label>1</label>
    </ligand>
</feature>
<accession>A0A6A4GEP9</accession>
<organism evidence="7 8">
    <name type="scientific">Gymnopus androsaceus JB14</name>
    <dbReference type="NCBI Taxonomy" id="1447944"/>
    <lineage>
        <taxon>Eukaryota</taxon>
        <taxon>Fungi</taxon>
        <taxon>Dikarya</taxon>
        <taxon>Basidiomycota</taxon>
        <taxon>Agaricomycotina</taxon>
        <taxon>Agaricomycetes</taxon>
        <taxon>Agaricomycetidae</taxon>
        <taxon>Agaricales</taxon>
        <taxon>Marasmiineae</taxon>
        <taxon>Omphalotaceae</taxon>
        <taxon>Gymnopus</taxon>
    </lineage>
</organism>
<evidence type="ECO:0000256" key="2">
    <source>
        <dbReference type="ARBA" id="ARBA00022801"/>
    </source>
</evidence>
<feature type="coiled-coil region" evidence="6">
    <location>
        <begin position="332"/>
        <end position="366"/>
    </location>
</feature>
<feature type="non-terminal residue" evidence="7">
    <location>
        <position position="376"/>
    </location>
</feature>
<dbReference type="GO" id="GO:0005634">
    <property type="term" value="C:nucleus"/>
    <property type="evidence" value="ECO:0007669"/>
    <property type="project" value="TreeGrafter"/>
</dbReference>
<evidence type="ECO:0000256" key="1">
    <source>
        <dbReference type="ARBA" id="ARBA00022723"/>
    </source>
</evidence>
<evidence type="ECO:0000256" key="3">
    <source>
        <dbReference type="ARBA" id="ARBA00022842"/>
    </source>
</evidence>
<proteinExistence type="predicted"/>
<dbReference type="GO" id="GO:0008081">
    <property type="term" value="F:phosphoric diester hydrolase activity"/>
    <property type="evidence" value="ECO:0007669"/>
    <property type="project" value="TreeGrafter"/>
</dbReference>
<dbReference type="InterPro" id="IPR004808">
    <property type="entry name" value="AP_endonuc_1"/>
</dbReference>
<feature type="binding site" evidence="4">
    <location>
        <position position="51"/>
    </location>
    <ligand>
        <name>Mg(2+)</name>
        <dbReference type="ChEBI" id="CHEBI:18420"/>
        <label>1</label>
    </ligand>
</feature>
<feature type="site" description="Transition state stabilizer" evidence="5">
    <location>
        <position position="166"/>
    </location>
</feature>
<dbReference type="PANTHER" id="PTHR22748">
    <property type="entry name" value="AP ENDONUCLEASE"/>
    <property type="match status" value="1"/>
</dbReference>